<dbReference type="Pfam" id="PF03448">
    <property type="entry name" value="MgtE_N"/>
    <property type="match status" value="2"/>
</dbReference>
<sequence length="463" mass="49727">MADETGPTGADRVEMNAAAQDGARIYQVAQGTIYVDAGQARSAAQRLASMPVHQSVDQLMTMSQNDACWVLTEMDEASAARRLAALPRDRCAALLAGMDEGLAAKRLVLLPQELAVHVLGAMPAVRAADLLVEIPPDRVPGLLDGIPPDRSAALLGKTSDDRLSALLHLESWTTADTLLRRLPAARVLALSWPPPADTDHLPRRNRELWARRVGAAHSHAARRMAADLAAVPDDRALAELSALPAGSAVLVVNRLDETRATDLLSRAPRPWVAGLLDHGLSQGAKFLVRMPPERAEAVLAAMSPRRADLLHGPLRIGRLSPRDAAAELATATVDDVVQLEAHLGSAWLYATLSAMEPARVAAILSDRMLFDHVPADVQVFVEAMPTPRQATVLAWLPPARAAAVVARLGDEQVRRLLTEMPAQWGAVLAAGMPVERRRHILDGLPRQIRQPLTDAARARGTAL</sequence>
<feature type="domain" description="Magnesium transporter MgtE intracellular" evidence="1">
    <location>
        <begin position="62"/>
        <end position="152"/>
    </location>
</feature>
<reference evidence="3" key="1">
    <citation type="submission" date="2016-06" db="EMBL/GenBank/DDBJ databases">
        <authorList>
            <person name="Varghese N."/>
            <person name="Submissions Spin"/>
        </authorList>
    </citation>
    <scope>NUCLEOTIDE SEQUENCE [LARGE SCALE GENOMIC DNA]</scope>
    <source>
        <strain evidence="3">DSM 45794</strain>
    </source>
</reference>
<dbReference type="SUPFAM" id="SSF158791">
    <property type="entry name" value="MgtE N-terminal domain-like"/>
    <property type="match status" value="2"/>
</dbReference>
<keyword evidence="3" id="KW-1185">Reference proteome</keyword>
<name>A0A1A9BDD8_9ACTN</name>
<accession>A0A1A9BDD8</accession>
<evidence type="ECO:0000259" key="1">
    <source>
        <dbReference type="SMART" id="SM00924"/>
    </source>
</evidence>
<proteinExistence type="predicted"/>
<evidence type="ECO:0000313" key="3">
    <source>
        <dbReference type="Proteomes" id="UP000199558"/>
    </source>
</evidence>
<organism evidence="2 3">
    <name type="scientific">Micromonospora sediminicola</name>
    <dbReference type="NCBI Taxonomy" id="946078"/>
    <lineage>
        <taxon>Bacteria</taxon>
        <taxon>Bacillati</taxon>
        <taxon>Actinomycetota</taxon>
        <taxon>Actinomycetes</taxon>
        <taxon>Micromonosporales</taxon>
        <taxon>Micromonosporaceae</taxon>
        <taxon>Micromonospora</taxon>
    </lineage>
</organism>
<protein>
    <submittedName>
        <fullName evidence="2">MgtE intracellular N domain-containing protein</fullName>
    </submittedName>
</protein>
<dbReference type="AlphaFoldDB" id="A0A1A9BDD8"/>
<dbReference type="Proteomes" id="UP000199558">
    <property type="component" value="Unassembled WGS sequence"/>
</dbReference>
<gene>
    <name evidence="2" type="ORF">GA0070622_4035</name>
</gene>
<dbReference type="EMBL" id="FLRH01000003">
    <property type="protein sequence ID" value="SBT66984.1"/>
    <property type="molecule type" value="Genomic_DNA"/>
</dbReference>
<dbReference type="SMART" id="SM00924">
    <property type="entry name" value="MgtE_N"/>
    <property type="match status" value="2"/>
</dbReference>
<dbReference type="OrthoDB" id="3383530at2"/>
<evidence type="ECO:0000313" key="2">
    <source>
        <dbReference type="EMBL" id="SBT66984.1"/>
    </source>
</evidence>
<dbReference type="InterPro" id="IPR006668">
    <property type="entry name" value="Mg_transptr_MgtE_intracell_dom"/>
</dbReference>
<feature type="domain" description="Magnesium transporter MgtE intracellular" evidence="1">
    <location>
        <begin position="355"/>
        <end position="462"/>
    </location>
</feature>
<dbReference type="STRING" id="946078.GA0070622_4035"/>
<dbReference type="RefSeq" id="WP_091575228.1">
    <property type="nucleotide sequence ID" value="NZ_FLRH01000003.1"/>
</dbReference>